<dbReference type="Gene3D" id="3.40.50.300">
    <property type="entry name" value="P-loop containing nucleotide triphosphate hydrolases"/>
    <property type="match status" value="1"/>
</dbReference>
<gene>
    <name evidence="11" type="ORF">SAMN04489765_2990</name>
</gene>
<dbReference type="Pfam" id="PF00005">
    <property type="entry name" value="ABC_tran"/>
    <property type="match status" value="1"/>
</dbReference>
<evidence type="ECO:0000256" key="6">
    <source>
        <dbReference type="ARBA" id="ARBA00022840"/>
    </source>
</evidence>
<dbReference type="PANTHER" id="PTHR42771:SF3">
    <property type="entry name" value="PETROBACTIN IMPORT ATP-BINDING PROTEIN YCLP"/>
    <property type="match status" value="1"/>
</dbReference>
<dbReference type="InterPro" id="IPR003593">
    <property type="entry name" value="AAA+_ATPase"/>
</dbReference>
<dbReference type="GO" id="GO:0005524">
    <property type="term" value="F:ATP binding"/>
    <property type="evidence" value="ECO:0007669"/>
    <property type="project" value="UniProtKB-KW"/>
</dbReference>
<proteinExistence type="predicted"/>
<keyword evidence="12" id="KW-1185">Reference proteome</keyword>
<dbReference type="CDD" id="cd03214">
    <property type="entry name" value="ABC_Iron-Siderophores_B12_Hemin"/>
    <property type="match status" value="1"/>
</dbReference>
<evidence type="ECO:0000256" key="3">
    <source>
        <dbReference type="ARBA" id="ARBA00022475"/>
    </source>
</evidence>
<dbReference type="RefSeq" id="WP_414929936.1">
    <property type="nucleotide sequence ID" value="NZ_FNLF01000002.1"/>
</dbReference>
<keyword evidence="5" id="KW-0547">Nucleotide-binding</keyword>
<dbReference type="Proteomes" id="UP000183053">
    <property type="component" value="Unassembled WGS sequence"/>
</dbReference>
<keyword evidence="2" id="KW-0813">Transport</keyword>
<evidence type="ECO:0000313" key="11">
    <source>
        <dbReference type="EMBL" id="SDR05931.1"/>
    </source>
</evidence>
<dbReference type="GO" id="GO:0006826">
    <property type="term" value="P:iron ion transport"/>
    <property type="evidence" value="ECO:0007669"/>
    <property type="project" value="UniProtKB-KW"/>
</dbReference>
<accession>A0A1H1FYD3</accession>
<keyword evidence="3" id="KW-1003">Cell membrane</keyword>
<keyword evidence="9" id="KW-0472">Membrane</keyword>
<evidence type="ECO:0000256" key="2">
    <source>
        <dbReference type="ARBA" id="ARBA00022448"/>
    </source>
</evidence>
<dbReference type="GO" id="GO:0016887">
    <property type="term" value="F:ATP hydrolysis activity"/>
    <property type="evidence" value="ECO:0007669"/>
    <property type="project" value="InterPro"/>
</dbReference>
<dbReference type="SUPFAM" id="SSF52540">
    <property type="entry name" value="P-loop containing nucleoside triphosphate hydrolases"/>
    <property type="match status" value="1"/>
</dbReference>
<evidence type="ECO:0000256" key="1">
    <source>
        <dbReference type="ARBA" id="ARBA00004202"/>
    </source>
</evidence>
<feature type="domain" description="ABC transporter" evidence="10">
    <location>
        <begin position="19"/>
        <end position="253"/>
    </location>
</feature>
<dbReference type="AlphaFoldDB" id="A0A1H1FYD3"/>
<evidence type="ECO:0000256" key="5">
    <source>
        <dbReference type="ARBA" id="ARBA00022741"/>
    </source>
</evidence>
<reference evidence="12" key="1">
    <citation type="submission" date="2016-10" db="EMBL/GenBank/DDBJ databases">
        <authorList>
            <person name="Varghese N."/>
            <person name="Submissions S."/>
        </authorList>
    </citation>
    <scope>NUCLEOTIDE SEQUENCE [LARGE SCALE GENOMIC DNA]</scope>
    <source>
        <strain evidence="12">DSM 44142</strain>
    </source>
</reference>
<dbReference type="InterPro" id="IPR051535">
    <property type="entry name" value="Siderophore_ABC-ATPase"/>
</dbReference>
<keyword evidence="7" id="KW-0408">Iron</keyword>
<keyword evidence="4" id="KW-0410">Iron transport</keyword>
<evidence type="ECO:0000256" key="4">
    <source>
        <dbReference type="ARBA" id="ARBA00022496"/>
    </source>
</evidence>
<dbReference type="SMART" id="SM00382">
    <property type="entry name" value="AAA"/>
    <property type="match status" value="1"/>
</dbReference>
<dbReference type="PROSITE" id="PS50893">
    <property type="entry name" value="ABC_TRANSPORTER_2"/>
    <property type="match status" value="1"/>
</dbReference>
<comment type="subcellular location">
    <subcellularLocation>
        <location evidence="1">Cell membrane</location>
        <topology evidence="1">Peripheral membrane protein</topology>
    </subcellularLocation>
</comment>
<evidence type="ECO:0000313" key="12">
    <source>
        <dbReference type="Proteomes" id="UP000183053"/>
    </source>
</evidence>
<evidence type="ECO:0000256" key="7">
    <source>
        <dbReference type="ARBA" id="ARBA00023004"/>
    </source>
</evidence>
<keyword evidence="6 11" id="KW-0067">ATP-binding</keyword>
<evidence type="ECO:0000256" key="9">
    <source>
        <dbReference type="ARBA" id="ARBA00023136"/>
    </source>
</evidence>
<dbReference type="STRING" id="47312.SAMN04489765_2990"/>
<evidence type="ECO:0000256" key="8">
    <source>
        <dbReference type="ARBA" id="ARBA00023065"/>
    </source>
</evidence>
<dbReference type="EMBL" id="FNLF01000002">
    <property type="protein sequence ID" value="SDR05931.1"/>
    <property type="molecule type" value="Genomic_DNA"/>
</dbReference>
<dbReference type="GO" id="GO:0005886">
    <property type="term" value="C:plasma membrane"/>
    <property type="evidence" value="ECO:0007669"/>
    <property type="project" value="UniProtKB-SubCell"/>
</dbReference>
<keyword evidence="8" id="KW-0406">Ion transport</keyword>
<evidence type="ECO:0000259" key="10">
    <source>
        <dbReference type="PROSITE" id="PS50893"/>
    </source>
</evidence>
<name>A0A1H1FYD3_9ACTN</name>
<organism evidence="11 12">
    <name type="scientific">Tsukamurella pulmonis</name>
    <dbReference type="NCBI Taxonomy" id="47312"/>
    <lineage>
        <taxon>Bacteria</taxon>
        <taxon>Bacillati</taxon>
        <taxon>Actinomycetota</taxon>
        <taxon>Actinomycetes</taxon>
        <taxon>Mycobacteriales</taxon>
        <taxon>Tsukamurellaceae</taxon>
        <taxon>Tsukamurella</taxon>
    </lineage>
</organism>
<sequence>MNDIVKDTTTTATGTVPAIAFTDLTKQYAETVVLGPVSGEFTRGGVTALVGPNGAGKSTLLTILGRLLTQDSGTALLEGTDIRSMKPTEVARKLAILRQENGVNARLTVRDLVAFGRFPHSRGRMTAEDVRHVEDALGFLGLTELADRFLDELSGGQRQRAYVAMTLAQDTDVILLDEPLNNLDMRHQVGMMRRLRRAADELGKTIILVVHDLNFAAAYSDRIVALKNGTIAASGAPSEIMTGELLTEIFETPVAVHVLEGGPVAVYAGL</sequence>
<dbReference type="FunFam" id="3.40.50.300:FF:000134">
    <property type="entry name" value="Iron-enterobactin ABC transporter ATP-binding protein"/>
    <property type="match status" value="1"/>
</dbReference>
<protein>
    <submittedName>
        <fullName evidence="11">Iron complex transport system ATP-binding protein</fullName>
    </submittedName>
</protein>
<dbReference type="PANTHER" id="PTHR42771">
    <property type="entry name" value="IRON(3+)-HYDROXAMATE IMPORT ATP-BINDING PROTEIN FHUC"/>
    <property type="match status" value="1"/>
</dbReference>
<dbReference type="InterPro" id="IPR027417">
    <property type="entry name" value="P-loop_NTPase"/>
</dbReference>
<dbReference type="InterPro" id="IPR003439">
    <property type="entry name" value="ABC_transporter-like_ATP-bd"/>
</dbReference>